<evidence type="ECO:0000313" key="4">
    <source>
        <dbReference type="Proteomes" id="UP000593802"/>
    </source>
</evidence>
<feature type="transmembrane region" description="Helical" evidence="2">
    <location>
        <begin position="42"/>
        <end position="61"/>
    </location>
</feature>
<accession>A0A7I8DEM0</accession>
<dbReference type="Proteomes" id="UP000593802">
    <property type="component" value="Chromosome"/>
</dbReference>
<dbReference type="InterPro" id="IPR007060">
    <property type="entry name" value="FtsL/DivIC"/>
</dbReference>
<feature type="coiled-coil region" evidence="1">
    <location>
        <begin position="64"/>
        <end position="98"/>
    </location>
</feature>
<reference evidence="3 4" key="1">
    <citation type="submission" date="2020-08" db="EMBL/GenBank/DDBJ databases">
        <title>Complete Genome Sequence of Effusibacillus dendaii Strain skT53, Isolated from Farmland soil.</title>
        <authorList>
            <person name="Konishi T."/>
            <person name="Kawasaki H."/>
        </authorList>
    </citation>
    <scope>NUCLEOTIDE SEQUENCE [LARGE SCALE GENOMIC DNA]</scope>
    <source>
        <strain evidence="4">skT53</strain>
    </source>
</reference>
<dbReference type="Pfam" id="PF04977">
    <property type="entry name" value="DivIC"/>
    <property type="match status" value="1"/>
</dbReference>
<organism evidence="3 4">
    <name type="scientific">Effusibacillus dendaii</name>
    <dbReference type="NCBI Taxonomy" id="2743772"/>
    <lineage>
        <taxon>Bacteria</taxon>
        <taxon>Bacillati</taxon>
        <taxon>Bacillota</taxon>
        <taxon>Bacilli</taxon>
        <taxon>Bacillales</taxon>
        <taxon>Alicyclobacillaceae</taxon>
        <taxon>Effusibacillus</taxon>
    </lineage>
</organism>
<evidence type="ECO:0000256" key="1">
    <source>
        <dbReference type="SAM" id="Coils"/>
    </source>
</evidence>
<keyword evidence="2" id="KW-0472">Membrane</keyword>
<evidence type="ECO:0008006" key="5">
    <source>
        <dbReference type="Google" id="ProtNLM"/>
    </source>
</evidence>
<gene>
    <name evidence="3" type="ORF">skT53_23840</name>
</gene>
<keyword evidence="4" id="KW-1185">Reference proteome</keyword>
<dbReference type="RefSeq" id="WP_200757347.1">
    <property type="nucleotide sequence ID" value="NZ_AP023366.1"/>
</dbReference>
<evidence type="ECO:0000313" key="3">
    <source>
        <dbReference type="EMBL" id="BCJ87399.1"/>
    </source>
</evidence>
<dbReference type="AlphaFoldDB" id="A0A7I8DEM0"/>
<dbReference type="EMBL" id="AP023366">
    <property type="protein sequence ID" value="BCJ87399.1"/>
    <property type="molecule type" value="Genomic_DNA"/>
</dbReference>
<keyword evidence="1" id="KW-0175">Coiled coil</keyword>
<name>A0A7I8DEM0_9BACL</name>
<sequence length="123" mass="14527">MITLKKRMVKNSSGSNVVYVVPDTKQSTAAPVRKKRKPTVRMLFLIVFSLWAAYTFLFSMLPNKLRLDREHAELQQQLEQARQTEQKLTQDVNNLQSDFYIARLARKYYNMIKEGEVLYRPQQ</sequence>
<dbReference type="KEGG" id="eff:skT53_23840"/>
<protein>
    <recommendedName>
        <fullName evidence="5">Septum formation initiator family protein</fullName>
    </recommendedName>
</protein>
<keyword evidence="2" id="KW-1133">Transmembrane helix</keyword>
<evidence type="ECO:0000256" key="2">
    <source>
        <dbReference type="SAM" id="Phobius"/>
    </source>
</evidence>
<proteinExistence type="predicted"/>
<keyword evidence="2" id="KW-0812">Transmembrane</keyword>